<evidence type="ECO:0000313" key="3">
    <source>
        <dbReference type="Proteomes" id="UP000230066"/>
    </source>
</evidence>
<keyword evidence="3" id="KW-1185">Reference proteome</keyword>
<feature type="transmembrane region" description="Helical" evidence="1">
    <location>
        <begin position="20"/>
        <end position="38"/>
    </location>
</feature>
<comment type="caution">
    <text evidence="2">The sequence shown here is derived from an EMBL/GenBank/DDBJ whole genome shotgun (WGS) entry which is preliminary data.</text>
</comment>
<evidence type="ECO:0000313" key="2">
    <source>
        <dbReference type="EMBL" id="THD18701.1"/>
    </source>
</evidence>
<proteinExistence type="predicted"/>
<sequence length="78" mass="8567">MHSLCAVLVVTVLDYPTNQGIAMSMRTVTGLLLLVICLRGMNMQENTTVSPTTQVPAQSKCTLHTSMYVSLSYRCVPF</sequence>
<dbReference type="AlphaFoldDB" id="A0A4E0QZB6"/>
<organism evidence="2 3">
    <name type="scientific">Fasciola hepatica</name>
    <name type="common">Liver fluke</name>
    <dbReference type="NCBI Taxonomy" id="6192"/>
    <lineage>
        <taxon>Eukaryota</taxon>
        <taxon>Metazoa</taxon>
        <taxon>Spiralia</taxon>
        <taxon>Lophotrochozoa</taxon>
        <taxon>Platyhelminthes</taxon>
        <taxon>Trematoda</taxon>
        <taxon>Digenea</taxon>
        <taxon>Plagiorchiida</taxon>
        <taxon>Echinostomata</taxon>
        <taxon>Echinostomatoidea</taxon>
        <taxon>Fasciolidae</taxon>
        <taxon>Fasciola</taxon>
    </lineage>
</organism>
<gene>
    <name evidence="2" type="ORF">D915_010350</name>
</gene>
<dbReference type="Proteomes" id="UP000230066">
    <property type="component" value="Unassembled WGS sequence"/>
</dbReference>
<evidence type="ECO:0000256" key="1">
    <source>
        <dbReference type="SAM" id="Phobius"/>
    </source>
</evidence>
<reference evidence="2" key="1">
    <citation type="submission" date="2019-03" db="EMBL/GenBank/DDBJ databases">
        <title>Improved annotation for the trematode Fasciola hepatica.</title>
        <authorList>
            <person name="Choi Y.-J."/>
            <person name="Martin J."/>
            <person name="Mitreva M."/>
        </authorList>
    </citation>
    <scope>NUCLEOTIDE SEQUENCE [LARGE SCALE GENOMIC DNA]</scope>
</reference>
<accession>A0A4E0QZB6</accession>
<keyword evidence="1" id="KW-0812">Transmembrane</keyword>
<keyword evidence="1" id="KW-1133">Transmembrane helix</keyword>
<dbReference type="EMBL" id="JXXN02009021">
    <property type="protein sequence ID" value="THD18701.1"/>
    <property type="molecule type" value="Genomic_DNA"/>
</dbReference>
<name>A0A4E0QZB6_FASHE</name>
<keyword evidence="1" id="KW-0472">Membrane</keyword>
<protein>
    <submittedName>
        <fullName evidence="2">Uncharacterized protein</fullName>
    </submittedName>
</protein>